<feature type="transmembrane region" description="Helical" evidence="1">
    <location>
        <begin position="85"/>
        <end position="112"/>
    </location>
</feature>
<feature type="transmembrane region" description="Helical" evidence="1">
    <location>
        <begin position="124"/>
        <end position="146"/>
    </location>
</feature>
<evidence type="ECO:0000256" key="1">
    <source>
        <dbReference type="SAM" id="Phobius"/>
    </source>
</evidence>
<proteinExistence type="predicted"/>
<reference evidence="2" key="1">
    <citation type="submission" date="2020-10" db="EMBL/GenBank/DDBJ databases">
        <authorList>
            <person name="Gilroy R."/>
        </authorList>
    </citation>
    <scope>NUCLEOTIDE SEQUENCE</scope>
    <source>
        <strain evidence="2">17113</strain>
    </source>
</reference>
<organism evidence="2 3">
    <name type="scientific">Candidatus Alloenteromonas pullistercoris</name>
    <dbReference type="NCBI Taxonomy" id="2840785"/>
    <lineage>
        <taxon>Bacteria</taxon>
        <taxon>Bacillati</taxon>
        <taxon>Bacillota</taxon>
        <taxon>Bacillota incertae sedis</taxon>
        <taxon>Candidatus Alloenteromonas</taxon>
    </lineage>
</organism>
<evidence type="ECO:0000313" key="3">
    <source>
        <dbReference type="Proteomes" id="UP000823634"/>
    </source>
</evidence>
<keyword evidence="1" id="KW-0812">Transmembrane</keyword>
<protein>
    <submittedName>
        <fullName evidence="2">Uncharacterized protein</fullName>
    </submittedName>
</protein>
<accession>A0A9D9DDE9</accession>
<comment type="caution">
    <text evidence="2">The sequence shown here is derived from an EMBL/GenBank/DDBJ whole genome shotgun (WGS) entry which is preliminary data.</text>
</comment>
<dbReference type="AlphaFoldDB" id="A0A9D9DDE9"/>
<dbReference type="Proteomes" id="UP000823634">
    <property type="component" value="Unassembled WGS sequence"/>
</dbReference>
<gene>
    <name evidence="2" type="ORF">IAC61_00040</name>
</gene>
<keyword evidence="1" id="KW-1133">Transmembrane helix</keyword>
<sequence length="154" mass="15834">MGKKTNLFIGLLTAILAAVAVFVLFSTAFGATADSVPSVRGNLFYVMFGDSDAGYSTVAGLVVAFCLLIVGFLSSLVGAFMPGKLALVPFALSFLSLAAAGVLFIFAPQLYIAANTISPMAEDITLGTGCICAIVFSFAPALLSLYGSYSAFKA</sequence>
<name>A0A9D9DDE9_9FIRM</name>
<reference evidence="2" key="2">
    <citation type="journal article" date="2021" name="PeerJ">
        <title>Extensive microbial diversity within the chicken gut microbiome revealed by metagenomics and culture.</title>
        <authorList>
            <person name="Gilroy R."/>
            <person name="Ravi A."/>
            <person name="Getino M."/>
            <person name="Pursley I."/>
            <person name="Horton D.L."/>
            <person name="Alikhan N.F."/>
            <person name="Baker D."/>
            <person name="Gharbi K."/>
            <person name="Hall N."/>
            <person name="Watson M."/>
            <person name="Adriaenssens E.M."/>
            <person name="Foster-Nyarko E."/>
            <person name="Jarju S."/>
            <person name="Secka A."/>
            <person name="Antonio M."/>
            <person name="Oren A."/>
            <person name="Chaudhuri R.R."/>
            <person name="La Ragione R."/>
            <person name="Hildebrand F."/>
            <person name="Pallen M.J."/>
        </authorList>
    </citation>
    <scope>NUCLEOTIDE SEQUENCE</scope>
    <source>
        <strain evidence="2">17113</strain>
    </source>
</reference>
<dbReference type="EMBL" id="JADINA010000001">
    <property type="protein sequence ID" value="MBO8425694.1"/>
    <property type="molecule type" value="Genomic_DNA"/>
</dbReference>
<keyword evidence="1" id="KW-0472">Membrane</keyword>
<feature type="transmembrane region" description="Helical" evidence="1">
    <location>
        <begin position="54"/>
        <end position="73"/>
    </location>
</feature>
<evidence type="ECO:0000313" key="2">
    <source>
        <dbReference type="EMBL" id="MBO8425694.1"/>
    </source>
</evidence>